<dbReference type="Gene3D" id="3.20.20.70">
    <property type="entry name" value="Aldolase class I"/>
    <property type="match status" value="1"/>
</dbReference>
<dbReference type="InterPro" id="IPR034474">
    <property type="entry name" value="Methyltransferase_Class_D"/>
</dbReference>
<evidence type="ECO:0000313" key="6">
    <source>
        <dbReference type="EMBL" id="RRK32883.1"/>
    </source>
</evidence>
<evidence type="ECO:0000259" key="5">
    <source>
        <dbReference type="PROSITE" id="PS51918"/>
    </source>
</evidence>
<dbReference type="Proteomes" id="UP000274920">
    <property type="component" value="Unassembled WGS sequence"/>
</dbReference>
<keyword evidence="1" id="KW-0949">S-adenosyl-L-methionine</keyword>
<dbReference type="InterPro" id="IPR054698">
    <property type="entry name" value="rSAM_Se_TrsS"/>
</dbReference>
<organism evidence="6 7">
    <name type="scientific">Schaedlerella arabinosiphila</name>
    <dbReference type="NCBI Taxonomy" id="2044587"/>
    <lineage>
        <taxon>Bacteria</taxon>
        <taxon>Bacillati</taxon>
        <taxon>Bacillota</taxon>
        <taxon>Clostridia</taxon>
        <taxon>Lachnospirales</taxon>
        <taxon>Lachnospiraceae</taxon>
        <taxon>Schaedlerella</taxon>
    </lineage>
</organism>
<dbReference type="PANTHER" id="PTHR43306">
    <property type="entry name" value="7,8-DIHYDRO-6-HYDROXYMETHYLPTERIN DIMETHYLTRANSFERASE"/>
    <property type="match status" value="1"/>
</dbReference>
<keyword evidence="7" id="KW-1185">Reference proteome</keyword>
<dbReference type="Pfam" id="PF04055">
    <property type="entry name" value="Radical_SAM"/>
    <property type="match status" value="1"/>
</dbReference>
<evidence type="ECO:0000256" key="3">
    <source>
        <dbReference type="ARBA" id="ARBA00023004"/>
    </source>
</evidence>
<dbReference type="SFLD" id="SFLDG01067">
    <property type="entry name" value="SPASM/twitch_domain_containing"/>
    <property type="match status" value="1"/>
</dbReference>
<dbReference type="RefSeq" id="WP_125128294.1">
    <property type="nucleotide sequence ID" value="NZ_RHJS01000002.1"/>
</dbReference>
<accession>A0A426DJT1</accession>
<evidence type="ECO:0000256" key="4">
    <source>
        <dbReference type="ARBA" id="ARBA00023014"/>
    </source>
</evidence>
<dbReference type="GO" id="GO:0051536">
    <property type="term" value="F:iron-sulfur cluster binding"/>
    <property type="evidence" value="ECO:0007669"/>
    <property type="project" value="UniProtKB-KW"/>
</dbReference>
<comment type="caution">
    <text evidence="6">The sequence shown here is derived from an EMBL/GenBank/DDBJ whole genome shotgun (WGS) entry which is preliminary data.</text>
</comment>
<proteinExistence type="predicted"/>
<dbReference type="EMBL" id="RHJS01000002">
    <property type="protein sequence ID" value="RRK32883.1"/>
    <property type="molecule type" value="Genomic_DNA"/>
</dbReference>
<reference evidence="6" key="1">
    <citation type="submission" date="2018-10" db="EMBL/GenBank/DDBJ databases">
        <title>Schaedlerella arabinophila gen. nov. sp. nov., isolated from the mouse intestinal tract and comparative analysis with the genome of the closely related altered Schaedler flora strain ASF502.</title>
        <authorList>
            <person name="Miyake S."/>
            <person name="Soh M."/>
            <person name="Seedorf H."/>
        </authorList>
    </citation>
    <scope>NUCLEOTIDE SEQUENCE [LARGE SCALE GENOMIC DNA]</scope>
    <source>
        <strain evidence="6">DSM 106076</strain>
    </source>
</reference>
<dbReference type="Pfam" id="PF23545">
    <property type="entry name" value="Zn_ribbon_HMPTM"/>
    <property type="match status" value="1"/>
</dbReference>
<sequence length="454" mass="51385">MKKIINETQSLCPECLKKIPARHIEEDKRVFLEKECPEHGTYRVLVWSDAAQYREWMEQSVHAEPCRNGSEMEKDCPFDCGLCRGHEGKTCTAVLEITYRCNMECEVCFADTKKARYEPGLTEIQRMYEAAYRNGGDCSIQLSGGEPTVRKDLPEILGMGKRMGFSHIQVNTNGIRIAEDPDYLRELKAAGADLIYLQFDSLRDQVYRKVRGKNMLDIKLQAVSNCERAGIGVMLVPVLVKGLNDGEVGDLIAYAKKHMPIVKGVHFQPISYFGRYPNDQGSLIWDRMNLSDVIACLTGQTGGEMKAEDFVPRKRYDSHCAFSALYYLEEDGGLKPVTKHMQNKEVPEGTDFARKANAFTNKHWKLQDEEALPLGKSSRAGETRPGRKSMKEFIRRLKNYTLSVSGMGFQDAYNIDIGRLKGCCVHVITYDGQAVPLCAFHLTSLKGERLYKNE</sequence>
<dbReference type="CDD" id="cd01335">
    <property type="entry name" value="Radical_SAM"/>
    <property type="match status" value="1"/>
</dbReference>
<dbReference type="NCBIfam" id="NF045646">
    <property type="entry name" value="rSAM_Se_TrsS"/>
    <property type="match status" value="1"/>
</dbReference>
<dbReference type="GO" id="GO:0003824">
    <property type="term" value="F:catalytic activity"/>
    <property type="evidence" value="ECO:0007669"/>
    <property type="project" value="InterPro"/>
</dbReference>
<dbReference type="AlphaFoldDB" id="A0A426DJT1"/>
<gene>
    <name evidence="6" type="ORF">EBB54_17105</name>
</gene>
<name>A0A426DJT1_9FIRM</name>
<dbReference type="PANTHER" id="PTHR43306:SF1">
    <property type="entry name" value="7,8-DIHYDRO-6-HYDROXYMETHYLPTERIN DIMETHYLTRANSFERASE"/>
    <property type="match status" value="1"/>
</dbReference>
<feature type="domain" description="Radical SAM core" evidence="5">
    <location>
        <begin position="87"/>
        <end position="304"/>
    </location>
</feature>
<keyword evidence="3" id="KW-0408">Iron</keyword>
<dbReference type="PROSITE" id="PS51918">
    <property type="entry name" value="RADICAL_SAM"/>
    <property type="match status" value="1"/>
</dbReference>
<dbReference type="InterPro" id="IPR007197">
    <property type="entry name" value="rSAM"/>
</dbReference>
<dbReference type="GO" id="GO:0046872">
    <property type="term" value="F:metal ion binding"/>
    <property type="evidence" value="ECO:0007669"/>
    <property type="project" value="UniProtKB-KW"/>
</dbReference>
<dbReference type="SFLD" id="SFLDS00029">
    <property type="entry name" value="Radical_SAM"/>
    <property type="match status" value="1"/>
</dbReference>
<dbReference type="SUPFAM" id="SSF102114">
    <property type="entry name" value="Radical SAM enzymes"/>
    <property type="match status" value="1"/>
</dbReference>
<dbReference type="InterPro" id="IPR056488">
    <property type="entry name" value="Zn_ribbon_HMPTM"/>
</dbReference>
<keyword evidence="4" id="KW-0411">Iron-sulfur</keyword>
<dbReference type="InterPro" id="IPR013785">
    <property type="entry name" value="Aldolase_TIM"/>
</dbReference>
<dbReference type="SFLD" id="SFLDG01100">
    <property type="entry name" value="methyltransferase_(Class_D)"/>
    <property type="match status" value="1"/>
</dbReference>
<evidence type="ECO:0000313" key="7">
    <source>
        <dbReference type="Proteomes" id="UP000274920"/>
    </source>
</evidence>
<dbReference type="InterPro" id="IPR058240">
    <property type="entry name" value="rSAM_sf"/>
</dbReference>
<evidence type="ECO:0000256" key="1">
    <source>
        <dbReference type="ARBA" id="ARBA00022691"/>
    </source>
</evidence>
<evidence type="ECO:0000256" key="2">
    <source>
        <dbReference type="ARBA" id="ARBA00022723"/>
    </source>
</evidence>
<keyword evidence="2" id="KW-0479">Metal-binding</keyword>
<protein>
    <submittedName>
        <fullName evidence="6">Radical SAM protein</fullName>
    </submittedName>
</protein>